<comment type="caution">
    <text evidence="2">The sequence shown here is derived from an EMBL/GenBank/DDBJ whole genome shotgun (WGS) entry which is preliminary data.</text>
</comment>
<keyword evidence="1" id="KW-0732">Signal</keyword>
<sequence>MAVALAAVAVALTVPSTAAANTAAACPGYGNGESLANWNRSGFNASPPAGWQIIQVPYHAGVFPVVDRLTLDASVAEGTAKLDRAVGDFHAASPGARLVLAGLVPRPVLDHLAATSPWFELIQAA</sequence>
<proteinExistence type="predicted"/>
<keyword evidence="3" id="KW-1185">Reference proteome</keyword>
<evidence type="ECO:0000256" key="1">
    <source>
        <dbReference type="SAM" id="SignalP"/>
    </source>
</evidence>
<evidence type="ECO:0000313" key="2">
    <source>
        <dbReference type="EMBL" id="MFC4856967.1"/>
    </source>
</evidence>
<dbReference type="Gene3D" id="3.40.50.1820">
    <property type="entry name" value="alpha/beta hydrolase"/>
    <property type="match status" value="1"/>
</dbReference>
<gene>
    <name evidence="2" type="ORF">ACFPCV_26020</name>
</gene>
<evidence type="ECO:0000313" key="3">
    <source>
        <dbReference type="Proteomes" id="UP001595859"/>
    </source>
</evidence>
<feature type="chain" id="PRO_5046006462" evidence="1">
    <location>
        <begin position="21"/>
        <end position="125"/>
    </location>
</feature>
<protein>
    <submittedName>
        <fullName evidence="2">Uncharacterized protein</fullName>
    </submittedName>
</protein>
<dbReference type="InterPro" id="IPR029058">
    <property type="entry name" value="AB_hydrolase_fold"/>
</dbReference>
<dbReference type="RefSeq" id="WP_378058960.1">
    <property type="nucleotide sequence ID" value="NZ_JBHSIS010000017.1"/>
</dbReference>
<dbReference type="Proteomes" id="UP001595859">
    <property type="component" value="Unassembled WGS sequence"/>
</dbReference>
<accession>A0ABV9S900</accession>
<reference evidence="3" key="1">
    <citation type="journal article" date="2019" name="Int. J. Syst. Evol. Microbiol.">
        <title>The Global Catalogue of Microorganisms (GCM) 10K type strain sequencing project: providing services to taxonomists for standard genome sequencing and annotation.</title>
        <authorList>
            <consortium name="The Broad Institute Genomics Platform"/>
            <consortium name="The Broad Institute Genome Sequencing Center for Infectious Disease"/>
            <person name="Wu L."/>
            <person name="Ma J."/>
        </authorList>
    </citation>
    <scope>NUCLEOTIDE SEQUENCE [LARGE SCALE GENOMIC DNA]</scope>
    <source>
        <strain evidence="3">ZS-22-S1</strain>
    </source>
</reference>
<dbReference type="EMBL" id="JBHSIS010000017">
    <property type="protein sequence ID" value="MFC4856967.1"/>
    <property type="molecule type" value="Genomic_DNA"/>
</dbReference>
<name>A0ABV9S900_9PSEU</name>
<organism evidence="2 3">
    <name type="scientific">Actinophytocola glycyrrhizae</name>
    <dbReference type="NCBI Taxonomy" id="2044873"/>
    <lineage>
        <taxon>Bacteria</taxon>
        <taxon>Bacillati</taxon>
        <taxon>Actinomycetota</taxon>
        <taxon>Actinomycetes</taxon>
        <taxon>Pseudonocardiales</taxon>
        <taxon>Pseudonocardiaceae</taxon>
    </lineage>
</organism>
<feature type="signal peptide" evidence="1">
    <location>
        <begin position="1"/>
        <end position="20"/>
    </location>
</feature>